<evidence type="ECO:0000256" key="4">
    <source>
        <dbReference type="ARBA" id="ARBA00031367"/>
    </source>
</evidence>
<evidence type="ECO:0000259" key="6">
    <source>
        <dbReference type="Pfam" id="PF01370"/>
    </source>
</evidence>
<comment type="pathway">
    <text evidence="1">Carbohydrate metabolism; galactose metabolism.</text>
</comment>
<evidence type="ECO:0000256" key="5">
    <source>
        <dbReference type="ARBA" id="ARBA00033067"/>
    </source>
</evidence>
<evidence type="ECO:0000313" key="8">
    <source>
        <dbReference type="Proteomes" id="UP000565579"/>
    </source>
</evidence>
<dbReference type="Proteomes" id="UP000565579">
    <property type="component" value="Unassembled WGS sequence"/>
</dbReference>
<organism evidence="7 8">
    <name type="scientific">Nonomuraea rubra</name>
    <dbReference type="NCBI Taxonomy" id="46180"/>
    <lineage>
        <taxon>Bacteria</taxon>
        <taxon>Bacillati</taxon>
        <taxon>Actinomycetota</taxon>
        <taxon>Actinomycetes</taxon>
        <taxon>Streptosporangiales</taxon>
        <taxon>Streptosporangiaceae</taxon>
        <taxon>Nonomuraea</taxon>
    </lineage>
</organism>
<feature type="domain" description="NAD-dependent epimerase/dehydratase" evidence="6">
    <location>
        <begin position="3"/>
        <end position="147"/>
    </location>
</feature>
<evidence type="ECO:0000256" key="2">
    <source>
        <dbReference type="ARBA" id="ARBA00007637"/>
    </source>
</evidence>
<keyword evidence="8" id="KW-1185">Reference proteome</keyword>
<dbReference type="PANTHER" id="PTHR43725:SF53">
    <property type="entry name" value="UDP-ARABINOSE 4-EPIMERASE 1"/>
    <property type="match status" value="1"/>
</dbReference>
<dbReference type="RefSeq" id="WP_312904094.1">
    <property type="nucleotide sequence ID" value="NZ_BAAAXY010000160.1"/>
</dbReference>
<dbReference type="EMBL" id="JACHMI010000001">
    <property type="protein sequence ID" value="MBB6553662.1"/>
    <property type="molecule type" value="Genomic_DNA"/>
</dbReference>
<protein>
    <recommendedName>
        <fullName evidence="3">UDP-glucose 4-epimerase</fullName>
    </recommendedName>
    <alternativeName>
        <fullName evidence="5">Galactowaldenase</fullName>
    </alternativeName>
    <alternativeName>
        <fullName evidence="4">UDP-galactose 4-epimerase</fullName>
    </alternativeName>
</protein>
<feature type="domain" description="NAD-dependent epimerase/dehydratase" evidence="6">
    <location>
        <begin position="187"/>
        <end position="298"/>
    </location>
</feature>
<dbReference type="InterPro" id="IPR036291">
    <property type="entry name" value="NAD(P)-bd_dom_sf"/>
</dbReference>
<dbReference type="SUPFAM" id="SSF51735">
    <property type="entry name" value="NAD(P)-binding Rossmann-fold domains"/>
    <property type="match status" value="1"/>
</dbReference>
<dbReference type="Gene3D" id="3.40.50.720">
    <property type="entry name" value="NAD(P)-binding Rossmann-like Domain"/>
    <property type="match status" value="1"/>
</dbReference>
<keyword evidence="7" id="KW-0413">Isomerase</keyword>
<dbReference type="InterPro" id="IPR001509">
    <property type="entry name" value="Epimerase_deHydtase"/>
</dbReference>
<dbReference type="PANTHER" id="PTHR43725">
    <property type="entry name" value="UDP-GLUCOSE 4-EPIMERASE"/>
    <property type="match status" value="1"/>
</dbReference>
<name>A0A7X0P1Q6_9ACTN</name>
<comment type="similarity">
    <text evidence="2">Belongs to the NAD(P)-dependent epimerase/dehydratase family.</text>
</comment>
<evidence type="ECO:0000313" key="7">
    <source>
        <dbReference type="EMBL" id="MBB6553662.1"/>
    </source>
</evidence>
<dbReference type="GO" id="GO:0016853">
    <property type="term" value="F:isomerase activity"/>
    <property type="evidence" value="ECO:0007669"/>
    <property type="project" value="UniProtKB-KW"/>
</dbReference>
<accession>A0A7X0P1Q6</accession>
<comment type="caution">
    <text evidence="7">The sequence shown here is derived from an EMBL/GenBank/DDBJ whole genome shotgun (WGS) entry which is preliminary data.</text>
</comment>
<evidence type="ECO:0000256" key="3">
    <source>
        <dbReference type="ARBA" id="ARBA00018569"/>
    </source>
</evidence>
<sequence length="364" mass="38805">MRVMVTGSAGFIGGHVTETLRAAGLDVIGLDLRHSADVRDASLDPRHGADMRDAGLDLRHSADARETGLERHCGDVRDAALLDTLLPGVGAVVHQAAKVGLGVDVADLPDYASVNVYGTAVLLAAMARHGIERLVLASSMVVYGEGRYACAIHGQVRPGPRAVHDLERGRFDPACPRCGEPLRCAEIEEDAPTDPRNAYATSKLAQEHLAANWARETGGRVAALRYHNVYGPRMPRDTPYAGVAAIFRSELAAGRAPKVFEDGRQLRDFVHVRDVARANLAALAAPVRPGELRAWNIASGTPRTVGEMARALAAERGGPSPLVTREYRLGDVRHIVASPGRAAAELGFRAEVGFEAGMREFAGS</sequence>
<evidence type="ECO:0000256" key="1">
    <source>
        <dbReference type="ARBA" id="ARBA00004947"/>
    </source>
</evidence>
<reference evidence="7 8" key="1">
    <citation type="submission" date="2020-08" db="EMBL/GenBank/DDBJ databases">
        <title>Sequencing the genomes of 1000 actinobacteria strains.</title>
        <authorList>
            <person name="Klenk H.-P."/>
        </authorList>
    </citation>
    <scope>NUCLEOTIDE SEQUENCE [LARGE SCALE GENOMIC DNA]</scope>
    <source>
        <strain evidence="7 8">DSM 43768</strain>
    </source>
</reference>
<proteinExistence type="inferred from homology"/>
<dbReference type="AlphaFoldDB" id="A0A7X0P1Q6"/>
<dbReference type="Pfam" id="PF01370">
    <property type="entry name" value="Epimerase"/>
    <property type="match status" value="2"/>
</dbReference>
<gene>
    <name evidence="7" type="ORF">HD593_008457</name>
</gene>